<keyword evidence="2" id="KW-0677">Repeat</keyword>
<dbReference type="SUPFAM" id="SSF50985">
    <property type="entry name" value="RCC1/BLIP-II"/>
    <property type="match status" value="1"/>
</dbReference>
<dbReference type="Pfam" id="PF13205">
    <property type="entry name" value="Big_5"/>
    <property type="match status" value="1"/>
</dbReference>
<feature type="domain" description="SbsA Ig-like" evidence="4">
    <location>
        <begin position="49"/>
        <end position="142"/>
    </location>
</feature>
<dbReference type="RefSeq" id="WP_146810495.1">
    <property type="nucleotide sequence ID" value="NZ_BJXX01000119.1"/>
</dbReference>
<dbReference type="Gene3D" id="2.130.10.30">
    <property type="entry name" value="Regulator of chromosome condensation 1/beta-lactamase-inhibitor protein II"/>
    <property type="match status" value="2"/>
</dbReference>
<dbReference type="InterPro" id="IPR058923">
    <property type="entry name" value="RCC1-like_dom"/>
</dbReference>
<dbReference type="Pfam" id="PF25390">
    <property type="entry name" value="WD40_RLD"/>
    <property type="match status" value="1"/>
</dbReference>
<keyword evidence="7" id="KW-1185">Reference proteome</keyword>
<gene>
    <name evidence="6" type="ORF">ADA01nite_26020</name>
</gene>
<evidence type="ECO:0000256" key="3">
    <source>
        <dbReference type="SAM" id="MobiDB-lite"/>
    </source>
</evidence>
<evidence type="ECO:0000313" key="7">
    <source>
        <dbReference type="Proteomes" id="UP000321157"/>
    </source>
</evidence>
<sequence length="550" mass="59755">MNKRKVVIPLVTAVGLVSGVWVSDISAVSAQQVQTGTFSVADVKVETGADMKARLPFDAKLVIRFTTPVEPYTVDDSALFVTDEFGTRASVTKTFTDQDKTIIVKPPSNGYEPGRTYTLHVKTDIYAKSGKQLSQPIKQSFTIQNEIVSIQGDETHTFFLGPKGAVWRSGKESFLPVEKEQDKTISTPQAYKELTGVNTIVKGKMHYLALKEDGTVWAWGENKSGELGDGTTQSKNVPTQIKELTDVTSVIAANDAEGNGYSLALKKDGTVWAWGSNKYGQLGVGDWNGTTVTKPRQIQDFRDITFIASGTGSVFAVKSDGKVYAWGDNRMGQLGDDSTQTRYRPVKIEKLKDVEGIVAGKNYALAYQKDGNVYAWGSNEFGQLGNGSSSSSDIPVQVTGLSGVKQLIIADNSNFALKNDGTVWSWGQNEKGQLGDGSTNNRFIPFQIGSMTHIQSISVSGKNGIALDEDGKVWTWGQPQTQSETDKKNENSAPVQLRNLSNIKQIWAKSNSYFAVEKNGTVWAWGENNAGQLGDGTSKSQPVPVKIPAF</sequence>
<dbReference type="OrthoDB" id="27389at2"/>
<evidence type="ECO:0000313" key="6">
    <source>
        <dbReference type="EMBL" id="GEN35142.1"/>
    </source>
</evidence>
<protein>
    <submittedName>
        <fullName evidence="6">Uncharacterized protein</fullName>
    </submittedName>
</protein>
<evidence type="ECO:0000256" key="1">
    <source>
        <dbReference type="ARBA" id="ARBA00022729"/>
    </source>
</evidence>
<dbReference type="Proteomes" id="UP000321157">
    <property type="component" value="Unassembled WGS sequence"/>
</dbReference>
<feature type="compositionally biased region" description="Polar residues" evidence="3">
    <location>
        <begin position="530"/>
        <end position="541"/>
    </location>
</feature>
<comment type="caution">
    <text evidence="6">The sequence shown here is derived from an EMBL/GenBank/DDBJ whole genome shotgun (WGS) entry which is preliminary data.</text>
</comment>
<evidence type="ECO:0000256" key="2">
    <source>
        <dbReference type="ARBA" id="ARBA00022737"/>
    </source>
</evidence>
<feature type="domain" description="RCC1-like" evidence="5">
    <location>
        <begin position="258"/>
        <end position="448"/>
    </location>
</feature>
<dbReference type="InterPro" id="IPR009091">
    <property type="entry name" value="RCC1/BLIP-II"/>
</dbReference>
<dbReference type="InterPro" id="IPR051625">
    <property type="entry name" value="Signaling_Regulatory_Domain"/>
</dbReference>
<dbReference type="PROSITE" id="PS50012">
    <property type="entry name" value="RCC1_3"/>
    <property type="match status" value="6"/>
</dbReference>
<feature type="region of interest" description="Disordered" evidence="3">
    <location>
        <begin position="530"/>
        <end position="550"/>
    </location>
</feature>
<name>A0A511VD14_9BACL</name>
<reference evidence="6 7" key="1">
    <citation type="submission" date="2019-07" db="EMBL/GenBank/DDBJ databases">
        <title>Whole genome shotgun sequence of Aneurinibacillus danicus NBRC 102444.</title>
        <authorList>
            <person name="Hosoyama A."/>
            <person name="Uohara A."/>
            <person name="Ohji S."/>
            <person name="Ichikawa N."/>
        </authorList>
    </citation>
    <scope>NUCLEOTIDE SEQUENCE [LARGE SCALE GENOMIC DNA]</scope>
    <source>
        <strain evidence="6 7">NBRC 102444</strain>
    </source>
</reference>
<proteinExistence type="predicted"/>
<dbReference type="InterPro" id="IPR000408">
    <property type="entry name" value="Reg_chr_condens"/>
</dbReference>
<dbReference type="PRINTS" id="PR00633">
    <property type="entry name" value="RCCNDNSATION"/>
</dbReference>
<dbReference type="EMBL" id="BJXX01000119">
    <property type="protein sequence ID" value="GEN35142.1"/>
    <property type="molecule type" value="Genomic_DNA"/>
</dbReference>
<dbReference type="AlphaFoldDB" id="A0A511VD14"/>
<evidence type="ECO:0000259" key="5">
    <source>
        <dbReference type="Pfam" id="PF25390"/>
    </source>
</evidence>
<dbReference type="PANTHER" id="PTHR22872">
    <property type="entry name" value="BTK-BINDING PROTEIN-RELATED"/>
    <property type="match status" value="1"/>
</dbReference>
<evidence type="ECO:0000259" key="4">
    <source>
        <dbReference type="Pfam" id="PF13205"/>
    </source>
</evidence>
<accession>A0A511VD14</accession>
<organism evidence="6 7">
    <name type="scientific">Aneurinibacillus danicus</name>
    <dbReference type="NCBI Taxonomy" id="267746"/>
    <lineage>
        <taxon>Bacteria</taxon>
        <taxon>Bacillati</taxon>
        <taxon>Bacillota</taxon>
        <taxon>Bacilli</taxon>
        <taxon>Bacillales</taxon>
        <taxon>Paenibacillaceae</taxon>
        <taxon>Aneurinibacillus group</taxon>
        <taxon>Aneurinibacillus</taxon>
    </lineage>
</organism>
<dbReference type="InterPro" id="IPR032812">
    <property type="entry name" value="SbsA_Ig"/>
</dbReference>
<keyword evidence="1" id="KW-0732">Signal</keyword>
<dbReference type="Pfam" id="PF00415">
    <property type="entry name" value="RCC1"/>
    <property type="match status" value="2"/>
</dbReference>